<keyword evidence="1" id="KW-0175">Coiled coil</keyword>
<evidence type="ECO:0000313" key="4">
    <source>
        <dbReference type="Proteomes" id="UP001385951"/>
    </source>
</evidence>
<dbReference type="Pfam" id="PF09755">
    <property type="entry name" value="DUF2046"/>
    <property type="match status" value="1"/>
</dbReference>
<evidence type="ECO:0000256" key="2">
    <source>
        <dbReference type="SAM" id="MobiDB-lite"/>
    </source>
</evidence>
<evidence type="ECO:0000256" key="1">
    <source>
        <dbReference type="SAM" id="Coils"/>
    </source>
</evidence>
<feature type="region of interest" description="Disordered" evidence="2">
    <location>
        <begin position="1"/>
        <end position="21"/>
    </location>
</feature>
<feature type="compositionally biased region" description="Low complexity" evidence="2">
    <location>
        <begin position="346"/>
        <end position="356"/>
    </location>
</feature>
<accession>A0AAW0FTN1</accession>
<dbReference type="PANTHER" id="PTHR15276:SF0">
    <property type="entry name" value="COILED-COIL DOMAIN-CONTAINING PROTEIN 6"/>
    <property type="match status" value="1"/>
</dbReference>
<gene>
    <name evidence="3" type="ORF">QCA50_011818</name>
</gene>
<protein>
    <submittedName>
        <fullName evidence="3">Uncharacterized protein</fullName>
    </submittedName>
</protein>
<proteinExistence type="predicted"/>
<dbReference type="AlphaFoldDB" id="A0AAW0FTN1"/>
<feature type="compositionally biased region" description="Polar residues" evidence="2">
    <location>
        <begin position="250"/>
        <end position="267"/>
    </location>
</feature>
<feature type="compositionally biased region" description="Polar residues" evidence="2">
    <location>
        <begin position="437"/>
        <end position="451"/>
    </location>
</feature>
<keyword evidence="4" id="KW-1185">Reference proteome</keyword>
<feature type="region of interest" description="Disordered" evidence="2">
    <location>
        <begin position="421"/>
        <end position="451"/>
    </location>
</feature>
<feature type="coiled-coil region" evidence="1">
    <location>
        <begin position="26"/>
        <end position="60"/>
    </location>
</feature>
<feature type="compositionally biased region" description="Low complexity" evidence="2">
    <location>
        <begin position="180"/>
        <end position="190"/>
    </location>
</feature>
<organism evidence="3 4">
    <name type="scientific">Cerrena zonata</name>
    <dbReference type="NCBI Taxonomy" id="2478898"/>
    <lineage>
        <taxon>Eukaryota</taxon>
        <taxon>Fungi</taxon>
        <taxon>Dikarya</taxon>
        <taxon>Basidiomycota</taxon>
        <taxon>Agaricomycotina</taxon>
        <taxon>Agaricomycetes</taxon>
        <taxon>Polyporales</taxon>
        <taxon>Cerrenaceae</taxon>
        <taxon>Cerrena</taxon>
    </lineage>
</organism>
<feature type="region of interest" description="Disordered" evidence="2">
    <location>
        <begin position="172"/>
        <end position="356"/>
    </location>
</feature>
<dbReference type="Proteomes" id="UP001385951">
    <property type="component" value="Unassembled WGS sequence"/>
</dbReference>
<dbReference type="PANTHER" id="PTHR15276">
    <property type="entry name" value="H4 D10S170 PROTEIN-RELATED"/>
    <property type="match status" value="1"/>
</dbReference>
<dbReference type="InterPro" id="IPR019152">
    <property type="entry name" value="DUF2046"/>
</dbReference>
<dbReference type="EMBL" id="JASBNA010000022">
    <property type="protein sequence ID" value="KAK7684983.1"/>
    <property type="molecule type" value="Genomic_DNA"/>
</dbReference>
<reference evidence="3 4" key="1">
    <citation type="submission" date="2022-09" db="EMBL/GenBank/DDBJ databases">
        <authorList>
            <person name="Palmer J.M."/>
        </authorList>
    </citation>
    <scope>NUCLEOTIDE SEQUENCE [LARGE SCALE GENOMIC DNA]</scope>
    <source>
        <strain evidence="3 4">DSM 7382</strain>
    </source>
</reference>
<sequence length="451" mass="48687">MSLSPPLRRLSSTSSSSKESLINAYEAEEERIINVLSRKLERIREEKIELENALEAESEAAVNRLSREISALRLAQQTQSSSAQVNGNGSISPIDVRGRMYPVEPAPEVMLDAMRRENEDLRARLTDAERNYIHVTRLNDIYREELIEHRRRLGLPVDNLIGLASPLERDPYSQPLHLHSQSNASSASISPYHPLPQSSTTHASSARVPIPRPPSQIHRPVVPSSPSSPSTTPPSSTPASHSSALFSPAVHSTSAVTNITTPGSGSEPQAGFVNGDGNPHALTYPSVPPPSLSSSFGDPSLVAEDNRSRPLPAPVPIPRAIPRRDRDLSISPTDSFGGSRLYSGAPSSPLSPRRSSILNHRGSFERTNSGMNGGHLMLNESPGGRTGGGWVDGFETYGGTRSRSRSRVRGVRVAETGRLVPRSRRQSTVENGAEVEPSNTAVTNGVNGTHH</sequence>
<name>A0AAW0FTN1_9APHY</name>
<comment type="caution">
    <text evidence="3">The sequence shown here is derived from an EMBL/GenBank/DDBJ whole genome shotgun (WGS) entry which is preliminary data.</text>
</comment>
<evidence type="ECO:0000313" key="3">
    <source>
        <dbReference type="EMBL" id="KAK7684983.1"/>
    </source>
</evidence>